<keyword evidence="4" id="KW-1185">Reference proteome</keyword>
<evidence type="ECO:0000313" key="4">
    <source>
        <dbReference type="Proteomes" id="UP000018208"/>
    </source>
</evidence>
<feature type="coiled-coil region" evidence="1">
    <location>
        <begin position="68"/>
        <end position="109"/>
    </location>
</feature>
<dbReference type="EMBL" id="KI546073">
    <property type="protein sequence ID" value="EST46520.1"/>
    <property type="molecule type" value="Genomic_DNA"/>
</dbReference>
<dbReference type="VEuPathDB" id="GiardiaDB:SS50377_27704"/>
<evidence type="ECO:0000313" key="3">
    <source>
        <dbReference type="EMBL" id="KAH0571403.1"/>
    </source>
</evidence>
<reference evidence="3" key="2">
    <citation type="submission" date="2020-12" db="EMBL/GenBank/DDBJ databases">
        <title>New Spironucleus salmonicida genome in near-complete chromosomes.</title>
        <authorList>
            <person name="Xu F."/>
            <person name="Kurt Z."/>
            <person name="Jimenez-Gonzalez A."/>
            <person name="Astvaldsson A."/>
            <person name="Andersson J.O."/>
            <person name="Svard S.G."/>
        </authorList>
    </citation>
    <scope>NUCLEOTIDE SEQUENCE</scope>
    <source>
        <strain evidence="3">ATCC 50377</strain>
    </source>
</reference>
<proteinExistence type="predicted"/>
<organism evidence="2">
    <name type="scientific">Spironucleus salmonicida</name>
    <dbReference type="NCBI Taxonomy" id="348837"/>
    <lineage>
        <taxon>Eukaryota</taxon>
        <taxon>Metamonada</taxon>
        <taxon>Diplomonadida</taxon>
        <taxon>Hexamitidae</taxon>
        <taxon>Hexamitinae</taxon>
        <taxon>Spironucleus</taxon>
    </lineage>
</organism>
<gene>
    <name evidence="2" type="ORF">SS50377_13325</name>
    <name evidence="3" type="ORF">SS50377_27704</name>
</gene>
<accession>V6LPI5</accession>
<protein>
    <submittedName>
        <fullName evidence="2">Uncharacterized protein</fullName>
    </submittedName>
</protein>
<keyword evidence="1" id="KW-0175">Coiled coil</keyword>
<dbReference type="EMBL" id="AUWU02000007">
    <property type="protein sequence ID" value="KAH0571403.1"/>
    <property type="molecule type" value="Genomic_DNA"/>
</dbReference>
<dbReference type="AlphaFoldDB" id="V6LPI5"/>
<feature type="coiled-coil region" evidence="1">
    <location>
        <begin position="195"/>
        <end position="272"/>
    </location>
</feature>
<evidence type="ECO:0000313" key="2">
    <source>
        <dbReference type="EMBL" id="EST46520.1"/>
    </source>
</evidence>
<reference evidence="2 3" key="1">
    <citation type="journal article" date="2014" name="PLoS Genet.">
        <title>The Genome of Spironucleus salmonicida Highlights a Fish Pathogen Adapted to Fluctuating Environments.</title>
        <authorList>
            <person name="Xu F."/>
            <person name="Jerlstrom-Hultqvist J."/>
            <person name="Einarsson E."/>
            <person name="Astvaldsson A."/>
            <person name="Svard S.G."/>
            <person name="Andersson J.O."/>
        </authorList>
    </citation>
    <scope>NUCLEOTIDE SEQUENCE</scope>
    <source>
        <strain evidence="3">ATCC 50377</strain>
    </source>
</reference>
<sequence length="320" mass="38167">MDFDQNQINQLIHRNSIDTQSLIHKVSHQDQQLRLLESENLKLYDDLKKSRETILNNDTLIFDLSQQLQQYVKTIAFKENEIKDQQKAINKYQTNVQFLKQKITDLEILSQSQLLEYQSAQEKQTEILQKQLYRLVKDNKTRNSKKDQIIKELITEQKQLLSQMEYLNSKISEKQEISVNLQSIQNKLDQKDTTVKQQYENIQEYSLQIENLKNEITHKNQQIEQFNDLFSDIKNQIIIFKLSKANDIESNIQQLKIKLVNANTQIQHVKLEFQARNNQYRRKYLQQKLLAKEQLKQISIFQNSVVHQSMRRDTLDSTDL</sequence>
<name>V6LPI5_9EUKA</name>
<evidence type="ECO:0000256" key="1">
    <source>
        <dbReference type="SAM" id="Coils"/>
    </source>
</evidence>
<dbReference type="Proteomes" id="UP000018208">
    <property type="component" value="Unassembled WGS sequence"/>
</dbReference>